<evidence type="ECO:0000259" key="1">
    <source>
        <dbReference type="PROSITE" id="PS50878"/>
    </source>
</evidence>
<keyword evidence="2" id="KW-1185">Reference proteome</keyword>
<dbReference type="KEGG" id="pbar:105423786"/>
<proteinExistence type="predicted"/>
<dbReference type="Proteomes" id="UP000504615">
    <property type="component" value="Unplaced"/>
</dbReference>
<dbReference type="InterPro" id="IPR000477">
    <property type="entry name" value="RT_dom"/>
</dbReference>
<gene>
    <name evidence="3" type="primary">LOC105423786</name>
</gene>
<dbReference type="PANTHER" id="PTHR47510:SF3">
    <property type="entry name" value="ENDO_EXONUCLEASE_PHOSPHATASE DOMAIN-CONTAINING PROTEIN"/>
    <property type="match status" value="1"/>
</dbReference>
<dbReference type="Gene3D" id="3.60.10.10">
    <property type="entry name" value="Endonuclease/exonuclease/phosphatase"/>
    <property type="match status" value="1"/>
</dbReference>
<dbReference type="PROSITE" id="PS50878">
    <property type="entry name" value="RT_POL"/>
    <property type="match status" value="1"/>
</dbReference>
<accession>A0A6I9VST3</accession>
<dbReference type="Pfam" id="PF03372">
    <property type="entry name" value="Exo_endo_phos"/>
    <property type="match status" value="1"/>
</dbReference>
<dbReference type="PANTHER" id="PTHR47510">
    <property type="entry name" value="REVERSE TRANSCRIPTASE DOMAIN-CONTAINING PROTEIN"/>
    <property type="match status" value="1"/>
</dbReference>
<reference evidence="3" key="1">
    <citation type="submission" date="2025-08" db="UniProtKB">
        <authorList>
            <consortium name="RefSeq"/>
        </authorList>
    </citation>
    <scope>IDENTIFICATION</scope>
</reference>
<dbReference type="OrthoDB" id="8044406at2759"/>
<protein>
    <submittedName>
        <fullName evidence="3">Uncharacterized protein LOC105423786</fullName>
    </submittedName>
</protein>
<dbReference type="InterPro" id="IPR043502">
    <property type="entry name" value="DNA/RNA_pol_sf"/>
</dbReference>
<organism evidence="2 3">
    <name type="scientific">Pogonomyrmex barbatus</name>
    <name type="common">red harvester ant</name>
    <dbReference type="NCBI Taxonomy" id="144034"/>
    <lineage>
        <taxon>Eukaryota</taxon>
        <taxon>Metazoa</taxon>
        <taxon>Ecdysozoa</taxon>
        <taxon>Arthropoda</taxon>
        <taxon>Hexapoda</taxon>
        <taxon>Insecta</taxon>
        <taxon>Pterygota</taxon>
        <taxon>Neoptera</taxon>
        <taxon>Endopterygota</taxon>
        <taxon>Hymenoptera</taxon>
        <taxon>Apocrita</taxon>
        <taxon>Aculeata</taxon>
        <taxon>Formicoidea</taxon>
        <taxon>Formicidae</taxon>
        <taxon>Myrmicinae</taxon>
        <taxon>Pogonomyrmex</taxon>
    </lineage>
</organism>
<evidence type="ECO:0000313" key="2">
    <source>
        <dbReference type="Proteomes" id="UP000504615"/>
    </source>
</evidence>
<sequence length="509" mass="59195">MNLDDNELINTIKKQNKIDTVNMRIMKRMVKVKNNDQRRGNEEGSIIMEVDEETHEMILQKTKLNSLIAHKDEIQHQIMKKINPAFLALSETRLTEDIEDSEVNVSGYNMTRCNAENRNTGGVVLYVRNDIIYETVSVQKLESNCWCVAVEVKDKLYKGVIMVIYHLPSASHGDFMRFFEDIVEELIIKGECMVIGDFNIDLMTDSFYAKKVQTAMLSLGMKQYVNEPTRITKDIQTIIDLIFANSNKRVQVIHEPKITDHAWLEVELSVNKIENKYREFSARNYKEFDEEDQSTGAGKRIIYAIENMETMENFEGITVEHLEKIIKGLPNKKGTEEGITSDILKATFCVIKEEFVDIINNSLRDGCCPESWKTSTIISIPKVDKAKKASEFRPINVLLIFEKVLELVVKEQIERYLENNSIIIEHQSGFRKHYSCETAIQTIVDEWKLIVSERRMVGVIFMDLKRAFETIDRERLLGKLYRYGIRGKVLEWLNSYLKNRTQQVRFNNK</sequence>
<dbReference type="GO" id="GO:0071897">
    <property type="term" value="P:DNA biosynthetic process"/>
    <property type="evidence" value="ECO:0007669"/>
    <property type="project" value="UniProtKB-ARBA"/>
</dbReference>
<dbReference type="Pfam" id="PF00078">
    <property type="entry name" value="RVT_1"/>
    <property type="match status" value="1"/>
</dbReference>
<evidence type="ECO:0000313" key="3">
    <source>
        <dbReference type="RefSeq" id="XP_011632002.1"/>
    </source>
</evidence>
<dbReference type="GeneID" id="105423786"/>
<name>A0A6I9VST3_9HYME</name>
<dbReference type="RefSeq" id="XP_011632002.1">
    <property type="nucleotide sequence ID" value="XM_011633700.1"/>
</dbReference>
<dbReference type="GO" id="GO:0003824">
    <property type="term" value="F:catalytic activity"/>
    <property type="evidence" value="ECO:0007669"/>
    <property type="project" value="InterPro"/>
</dbReference>
<dbReference type="SUPFAM" id="SSF56219">
    <property type="entry name" value="DNase I-like"/>
    <property type="match status" value="1"/>
</dbReference>
<dbReference type="InterPro" id="IPR036691">
    <property type="entry name" value="Endo/exonu/phosph_ase_sf"/>
</dbReference>
<dbReference type="InterPro" id="IPR005135">
    <property type="entry name" value="Endo/exonuclease/phosphatase"/>
</dbReference>
<dbReference type="SUPFAM" id="SSF56672">
    <property type="entry name" value="DNA/RNA polymerases"/>
    <property type="match status" value="1"/>
</dbReference>
<dbReference type="AlphaFoldDB" id="A0A6I9VST3"/>
<feature type="domain" description="Reverse transcriptase" evidence="1">
    <location>
        <begin position="361"/>
        <end position="509"/>
    </location>
</feature>